<protein>
    <submittedName>
        <fullName evidence="2">PDZ domain containing protein</fullName>
    </submittedName>
</protein>
<feature type="domain" description="PDZ" evidence="1">
    <location>
        <begin position="19"/>
        <end position="85"/>
    </location>
</feature>
<accession>A0A9K3LLF2</accession>
<reference evidence="2" key="2">
    <citation type="submission" date="2021-04" db="EMBL/GenBank/DDBJ databases">
        <authorList>
            <person name="Podell S."/>
        </authorList>
    </citation>
    <scope>NUCLEOTIDE SEQUENCE</scope>
    <source>
        <strain evidence="2">Hildebrandi</strain>
    </source>
</reference>
<comment type="caution">
    <text evidence="2">The sequence shown here is derived from an EMBL/GenBank/DDBJ whole genome shotgun (WGS) entry which is preliminary data.</text>
</comment>
<sequence length="121" mass="13590">MSMSDDSNTIKPGDLLWGQVKKSKNADEDTGIKLCERNSKLWVIRIQDGSLFHKWTPLQAGDQLLAVNDRNVDGMSVDAVHRIFQTEQHIKIKALRAQYGLYDSALSTHGSPEQSDSSIEY</sequence>
<evidence type="ECO:0000313" key="3">
    <source>
        <dbReference type="Proteomes" id="UP000693970"/>
    </source>
</evidence>
<dbReference type="OrthoDB" id="165498at2759"/>
<keyword evidence="3" id="KW-1185">Reference proteome</keyword>
<gene>
    <name evidence="2" type="ORF">IV203_037812</name>
</gene>
<dbReference type="Proteomes" id="UP000693970">
    <property type="component" value="Unassembled WGS sequence"/>
</dbReference>
<dbReference type="PROSITE" id="PS50106">
    <property type="entry name" value="PDZ"/>
    <property type="match status" value="1"/>
</dbReference>
<proteinExistence type="predicted"/>
<dbReference type="AlphaFoldDB" id="A0A9K3LLF2"/>
<dbReference type="CDD" id="cd00136">
    <property type="entry name" value="PDZ_canonical"/>
    <property type="match status" value="1"/>
</dbReference>
<evidence type="ECO:0000313" key="2">
    <source>
        <dbReference type="EMBL" id="KAG7364610.1"/>
    </source>
</evidence>
<name>A0A9K3LLF2_9STRA</name>
<organism evidence="2 3">
    <name type="scientific">Nitzschia inconspicua</name>
    <dbReference type="NCBI Taxonomy" id="303405"/>
    <lineage>
        <taxon>Eukaryota</taxon>
        <taxon>Sar</taxon>
        <taxon>Stramenopiles</taxon>
        <taxon>Ochrophyta</taxon>
        <taxon>Bacillariophyta</taxon>
        <taxon>Bacillariophyceae</taxon>
        <taxon>Bacillariophycidae</taxon>
        <taxon>Bacillariales</taxon>
        <taxon>Bacillariaceae</taxon>
        <taxon>Nitzschia</taxon>
    </lineage>
</organism>
<evidence type="ECO:0000259" key="1">
    <source>
        <dbReference type="PROSITE" id="PS50106"/>
    </source>
</evidence>
<dbReference type="EMBL" id="JAGRRH010000009">
    <property type="protein sequence ID" value="KAG7364610.1"/>
    <property type="molecule type" value="Genomic_DNA"/>
</dbReference>
<reference evidence="2" key="1">
    <citation type="journal article" date="2021" name="Sci. Rep.">
        <title>Diploid genomic architecture of Nitzschia inconspicua, an elite biomass production diatom.</title>
        <authorList>
            <person name="Oliver A."/>
            <person name="Podell S."/>
            <person name="Pinowska A."/>
            <person name="Traller J.C."/>
            <person name="Smith S.R."/>
            <person name="McClure R."/>
            <person name="Beliaev A."/>
            <person name="Bohutskyi P."/>
            <person name="Hill E.A."/>
            <person name="Rabines A."/>
            <person name="Zheng H."/>
            <person name="Allen L.Z."/>
            <person name="Kuo A."/>
            <person name="Grigoriev I.V."/>
            <person name="Allen A.E."/>
            <person name="Hazlebeck D."/>
            <person name="Allen E.E."/>
        </authorList>
    </citation>
    <scope>NUCLEOTIDE SEQUENCE</scope>
    <source>
        <strain evidence="2">Hildebrandi</strain>
    </source>
</reference>
<dbReference type="Pfam" id="PF00595">
    <property type="entry name" value="PDZ"/>
    <property type="match status" value="1"/>
</dbReference>
<dbReference type="InterPro" id="IPR001478">
    <property type="entry name" value="PDZ"/>
</dbReference>